<proteinExistence type="predicted"/>
<sequence length="761" mass="81154">MAGATANLLYRMGVEGGDQVVNAVHAVGSEEEKSANRAIAAADRKAERLAADERRIQAARKASADADVKAYMLATGASEEYVQSLRREAIVGEQVNAVRRQASVSTRQMRSAMTQVSYSFQDVFIQASMGQNILQALTIQTTQAAGAFAFMEGTAGKAARVMIGPWGLAFTAGALLLSTFIGRSKEAEAQTNDLSQAIDWQKMSVNELISAVKELEQAQRKQIQVGFAAEQQAYANAKGALTAAIAAREQAKANLENARSTLAAQNPMEGEGGVVASGLLVHRFDAQVTAAEEGIATARKLLREAQIPITRREVAAATDAAAAATLRYERAQASLEDRFVAGGMSEQLYRAQLAALQRRRDEEIKAAQEAERESARAGRAAEREARAAERAAAKSARELVQDLTSLEQKYDPVAAAARAYREELEKIAALTRAGLITGDTARDWGRRAAADNLGAAIGIDAIRNGGRAAAEQQAITDAAEEARQRDQRVRDYLARQSDAAEMATLELSLVRAGNDERARAVDQLRLIQSLRADGITAADAEYHLILRQHDAIADMYDAIKRQEDAWREARRFGEEFADTVLDPQQWDNWGQLGMDVLAMIRAELIKLALLNPFKNLINGDDSLPTLGNIGSLLGIGGSSGGGAGGASGGIASIGSMIAGFAPGTLDFPGGLALTGEHGPELARFPAGTRIHTAADTRRMLATNDQGSAPGPTFYIDARGADSAAVARLEAAVREMNGTIEYRAVEAVADAQQRINGVLGLR</sequence>
<evidence type="ECO:0008006" key="4">
    <source>
        <dbReference type="Google" id="ProtNLM"/>
    </source>
</evidence>
<protein>
    <recommendedName>
        <fullName evidence="4">Bacteriophage tail tape measure N-terminal domain-containing protein</fullName>
    </recommendedName>
</protein>
<dbReference type="EMBL" id="CP049109">
    <property type="protein sequence ID" value="QIG79991.1"/>
    <property type="molecule type" value="Genomic_DNA"/>
</dbReference>
<evidence type="ECO:0000313" key="2">
    <source>
        <dbReference type="EMBL" id="QIG79991.1"/>
    </source>
</evidence>
<keyword evidence="3" id="KW-1185">Reference proteome</keyword>
<dbReference type="RefSeq" id="WP_165326995.1">
    <property type="nucleotide sequence ID" value="NZ_CP049109.1"/>
</dbReference>
<reference evidence="2 3" key="1">
    <citation type="submission" date="2020-02" db="EMBL/GenBank/DDBJ databases">
        <authorList>
            <person name="Zheng R.K."/>
            <person name="Sun C.M."/>
        </authorList>
    </citation>
    <scope>NUCLEOTIDE SEQUENCE [LARGE SCALE GENOMIC DNA]</scope>
    <source>
        <strain evidence="3">zrk23</strain>
    </source>
</reference>
<dbReference type="KEGG" id="spzr:G5C33_09525"/>
<organism evidence="2 3">
    <name type="scientific">Stakelama tenebrarum</name>
    <dbReference type="NCBI Taxonomy" id="2711215"/>
    <lineage>
        <taxon>Bacteria</taxon>
        <taxon>Pseudomonadati</taxon>
        <taxon>Pseudomonadota</taxon>
        <taxon>Alphaproteobacteria</taxon>
        <taxon>Sphingomonadales</taxon>
        <taxon>Sphingomonadaceae</taxon>
        <taxon>Stakelama</taxon>
    </lineage>
</organism>
<accession>A0A6G6Y566</accession>
<evidence type="ECO:0000256" key="1">
    <source>
        <dbReference type="SAM" id="MobiDB-lite"/>
    </source>
</evidence>
<dbReference type="Proteomes" id="UP000501568">
    <property type="component" value="Chromosome"/>
</dbReference>
<feature type="region of interest" description="Disordered" evidence="1">
    <location>
        <begin position="365"/>
        <end position="388"/>
    </location>
</feature>
<gene>
    <name evidence="2" type="ORF">G5C33_09525</name>
</gene>
<evidence type="ECO:0000313" key="3">
    <source>
        <dbReference type="Proteomes" id="UP000501568"/>
    </source>
</evidence>
<dbReference type="AlphaFoldDB" id="A0A6G6Y566"/>
<name>A0A6G6Y566_9SPHN</name>